<accession>A0A9P9A072</accession>
<dbReference type="RefSeq" id="XP_045959999.1">
    <property type="nucleotide sequence ID" value="XM_046099892.1"/>
</dbReference>
<reference evidence="2" key="1">
    <citation type="journal article" date="2021" name="Nat. Commun.">
        <title>Genetic determinants of endophytism in the Arabidopsis root mycobiome.</title>
        <authorList>
            <person name="Mesny F."/>
            <person name="Miyauchi S."/>
            <person name="Thiergart T."/>
            <person name="Pickel B."/>
            <person name="Atanasova L."/>
            <person name="Karlsson M."/>
            <person name="Huettel B."/>
            <person name="Barry K.W."/>
            <person name="Haridas S."/>
            <person name="Chen C."/>
            <person name="Bauer D."/>
            <person name="Andreopoulos W."/>
            <person name="Pangilinan J."/>
            <person name="LaButti K."/>
            <person name="Riley R."/>
            <person name="Lipzen A."/>
            <person name="Clum A."/>
            <person name="Drula E."/>
            <person name="Henrissat B."/>
            <person name="Kohler A."/>
            <person name="Grigoriev I.V."/>
            <person name="Martin F.M."/>
            <person name="Hacquard S."/>
        </authorList>
    </citation>
    <scope>NUCLEOTIDE SEQUENCE</scope>
    <source>
        <strain evidence="2">MPI-SDFR-AT-0073</strain>
    </source>
</reference>
<evidence type="ECO:0000256" key="1">
    <source>
        <dbReference type="SAM" id="MobiDB-lite"/>
    </source>
</evidence>
<dbReference type="EMBL" id="JAGPXC010000003">
    <property type="protein sequence ID" value="KAH6655734.1"/>
    <property type="molecule type" value="Genomic_DNA"/>
</dbReference>
<evidence type="ECO:0000313" key="3">
    <source>
        <dbReference type="Proteomes" id="UP000758603"/>
    </source>
</evidence>
<dbReference type="AlphaFoldDB" id="A0A9P9A072"/>
<name>A0A9P9A072_9PEZI</name>
<keyword evidence="3" id="KW-1185">Reference proteome</keyword>
<organism evidence="2 3">
    <name type="scientific">Truncatella angustata</name>
    <dbReference type="NCBI Taxonomy" id="152316"/>
    <lineage>
        <taxon>Eukaryota</taxon>
        <taxon>Fungi</taxon>
        <taxon>Dikarya</taxon>
        <taxon>Ascomycota</taxon>
        <taxon>Pezizomycotina</taxon>
        <taxon>Sordariomycetes</taxon>
        <taxon>Xylariomycetidae</taxon>
        <taxon>Amphisphaeriales</taxon>
        <taxon>Sporocadaceae</taxon>
        <taxon>Truncatella</taxon>
    </lineage>
</organism>
<evidence type="ECO:0000313" key="2">
    <source>
        <dbReference type="EMBL" id="KAH6655734.1"/>
    </source>
</evidence>
<sequence length="274" mass="29404">MSCLGPLGRSQSQGAKTKMRMPRECPLLPQVPDRSSLRMPTVLCVDIEQSGGTDRCHGRALILLPPMQSIASGMQTLNQNKANGGTCARAFNLAPAYNALCVCTGAVEYVPVSILTANYSSSKNCYACVVSLAPSQSNAKQSIVTGDLYANRNGIKNTAIIRNNPGKRGGKSPATIPRILIHGLVRVYGRMTFVVVIAIDAFSPLSFTSRHFALYEHCLPMHHFPSGAAGRRPPKFTVRVIANYIPRTTGIAAEPKPGDDTAICSPADYVFIPT</sequence>
<gene>
    <name evidence="2" type="ORF">BKA67DRAFT_534651</name>
</gene>
<comment type="caution">
    <text evidence="2">The sequence shown here is derived from an EMBL/GenBank/DDBJ whole genome shotgun (WGS) entry which is preliminary data.</text>
</comment>
<proteinExistence type="predicted"/>
<dbReference type="Proteomes" id="UP000758603">
    <property type="component" value="Unassembled WGS sequence"/>
</dbReference>
<protein>
    <submittedName>
        <fullName evidence="2">Uncharacterized protein</fullName>
    </submittedName>
</protein>
<feature type="region of interest" description="Disordered" evidence="1">
    <location>
        <begin position="1"/>
        <end position="21"/>
    </location>
</feature>
<dbReference type="GeneID" id="70128784"/>